<proteinExistence type="predicted"/>
<name>A0A2U1JZ29_9BACI</name>
<protein>
    <submittedName>
        <fullName evidence="2">DUF2269 domain-containing protein</fullName>
    </submittedName>
</protein>
<comment type="caution">
    <text evidence="2">The sequence shown here is derived from an EMBL/GenBank/DDBJ whole genome shotgun (WGS) entry which is preliminary data.</text>
</comment>
<keyword evidence="3" id="KW-1185">Reference proteome</keyword>
<feature type="transmembrane region" description="Helical" evidence="1">
    <location>
        <begin position="78"/>
        <end position="98"/>
    </location>
</feature>
<feature type="transmembrane region" description="Helical" evidence="1">
    <location>
        <begin position="6"/>
        <end position="30"/>
    </location>
</feature>
<sequence>METYYKILVFIHIFSAILGMGPGFVLTRIAKSAKTMTELRHAYSIRHRLHSYVMIGGTLLLVTGLLMGFINPSLFHRFWYVASLLLFLIGLAFGPFVLSPRSKPIKALLETHKGEEIPEEYERLSKELFHYEQIINLLFLIIIALMVLKP</sequence>
<dbReference type="Proteomes" id="UP000245998">
    <property type="component" value="Unassembled WGS sequence"/>
</dbReference>
<dbReference type="AlphaFoldDB" id="A0A2U1JZ29"/>
<dbReference type="InterPro" id="IPR018729">
    <property type="entry name" value="DUF2269_transmembrane"/>
</dbReference>
<dbReference type="EMBL" id="QCZG01000025">
    <property type="protein sequence ID" value="PWA10023.1"/>
    <property type="molecule type" value="Genomic_DNA"/>
</dbReference>
<organism evidence="2 3">
    <name type="scientific">Pueribacillus theae</name>
    <dbReference type="NCBI Taxonomy" id="2171751"/>
    <lineage>
        <taxon>Bacteria</taxon>
        <taxon>Bacillati</taxon>
        <taxon>Bacillota</taxon>
        <taxon>Bacilli</taxon>
        <taxon>Bacillales</taxon>
        <taxon>Bacillaceae</taxon>
        <taxon>Pueribacillus</taxon>
    </lineage>
</organism>
<dbReference type="OrthoDB" id="1493393at2"/>
<dbReference type="Pfam" id="PF10027">
    <property type="entry name" value="DUF2269"/>
    <property type="match status" value="1"/>
</dbReference>
<feature type="transmembrane region" description="Helical" evidence="1">
    <location>
        <begin position="128"/>
        <end position="148"/>
    </location>
</feature>
<evidence type="ECO:0000313" key="3">
    <source>
        <dbReference type="Proteomes" id="UP000245998"/>
    </source>
</evidence>
<accession>A0A2U1JZ29</accession>
<evidence type="ECO:0000313" key="2">
    <source>
        <dbReference type="EMBL" id="PWA10023.1"/>
    </source>
</evidence>
<evidence type="ECO:0000256" key="1">
    <source>
        <dbReference type="SAM" id="Phobius"/>
    </source>
</evidence>
<keyword evidence="1" id="KW-1133">Transmembrane helix</keyword>
<keyword evidence="1" id="KW-0472">Membrane</keyword>
<feature type="transmembrane region" description="Helical" evidence="1">
    <location>
        <begin position="51"/>
        <end position="72"/>
    </location>
</feature>
<keyword evidence="1" id="KW-0812">Transmembrane</keyword>
<gene>
    <name evidence="2" type="ORF">DCC39_12100</name>
</gene>
<reference evidence="2 3" key="1">
    <citation type="submission" date="2018-04" db="EMBL/GenBank/DDBJ databases">
        <title>Camelliibacillus theae gen. nov., sp. nov., isolated from Pu'er tea.</title>
        <authorList>
            <person name="Niu L."/>
        </authorList>
    </citation>
    <scope>NUCLEOTIDE SEQUENCE [LARGE SCALE GENOMIC DNA]</scope>
    <source>
        <strain evidence="2 3">T8</strain>
    </source>
</reference>
<dbReference type="RefSeq" id="WP_116555165.1">
    <property type="nucleotide sequence ID" value="NZ_QCZG01000025.1"/>
</dbReference>